<dbReference type="PANTHER" id="PTHR31905:SF2">
    <property type="entry name" value="PROTEIN MIX23"/>
    <property type="match status" value="1"/>
</dbReference>
<dbReference type="PANTHER" id="PTHR31905">
    <property type="entry name" value="COILED-COIL DOMAIN-CONTAINING PROTEIN 58"/>
    <property type="match status" value="1"/>
</dbReference>
<dbReference type="Pfam" id="PF09774">
    <property type="entry name" value="MIX23"/>
    <property type="match status" value="1"/>
</dbReference>
<evidence type="ECO:0000256" key="1">
    <source>
        <dbReference type="ARBA" id="ARBA00024204"/>
    </source>
</evidence>
<protein>
    <submittedName>
        <fullName evidence="2">Uncharacterized protein</fullName>
    </submittedName>
</protein>
<dbReference type="AlphaFoldDB" id="A0A9P7V5Z4"/>
<evidence type="ECO:0000313" key="2">
    <source>
        <dbReference type="EMBL" id="KAG7191855.1"/>
    </source>
</evidence>
<keyword evidence="3" id="KW-1185">Reference proteome</keyword>
<dbReference type="GeneID" id="66116018"/>
<dbReference type="InterPro" id="IPR019171">
    <property type="entry name" value="MIX23"/>
</dbReference>
<dbReference type="InterPro" id="IPR016805">
    <property type="entry name" value="MIX23_fungal"/>
</dbReference>
<reference evidence="2" key="1">
    <citation type="submission" date="2021-03" db="EMBL/GenBank/DDBJ databases">
        <authorList>
            <person name="Palmer J.M."/>
        </authorList>
    </citation>
    <scope>NUCLEOTIDE SEQUENCE</scope>
    <source>
        <strain evidence="2">ARV_011</strain>
    </source>
</reference>
<dbReference type="EMBL" id="JAHMUF010000022">
    <property type="protein sequence ID" value="KAG7191855.1"/>
    <property type="molecule type" value="Genomic_DNA"/>
</dbReference>
<dbReference type="PIRSF" id="PIRSF022603">
    <property type="entry name" value="UCP022603"/>
    <property type="match status" value="1"/>
</dbReference>
<accession>A0A9P7V5Z4</accession>
<dbReference type="RefSeq" id="XP_043047407.1">
    <property type="nucleotide sequence ID" value="XM_043193398.1"/>
</dbReference>
<organism evidence="2 3">
    <name type="scientific">Scheffersomyces spartinae</name>
    <dbReference type="NCBI Taxonomy" id="45513"/>
    <lineage>
        <taxon>Eukaryota</taxon>
        <taxon>Fungi</taxon>
        <taxon>Dikarya</taxon>
        <taxon>Ascomycota</taxon>
        <taxon>Saccharomycotina</taxon>
        <taxon>Pichiomycetes</taxon>
        <taxon>Debaryomycetaceae</taxon>
        <taxon>Scheffersomyces</taxon>
    </lineage>
</organism>
<dbReference type="GO" id="GO:0005758">
    <property type="term" value="C:mitochondrial intermembrane space"/>
    <property type="evidence" value="ECO:0007669"/>
    <property type="project" value="InterPro"/>
</dbReference>
<sequence>MLTNQTEASLLSPDNCKSSTRIRAFLRLSRLATDDTIRQHLNEIQPSACNEYFQTVIVPAWKERSHAIEYCSDYALFLRQTSDSSKLEGDNNGHRTESDFDLRTDPYALKNYNEQLQSQYSQCDQIDNWVLNERNIETIIRGLTEEILNQKCYYGHWIEEFKKSLQQ</sequence>
<gene>
    <name evidence="2" type="ORF">KQ657_002644</name>
</gene>
<evidence type="ECO:0000313" key="3">
    <source>
        <dbReference type="Proteomes" id="UP000790833"/>
    </source>
</evidence>
<comment type="caution">
    <text evidence="2">The sequence shown here is derived from an EMBL/GenBank/DDBJ whole genome shotgun (WGS) entry which is preliminary data.</text>
</comment>
<proteinExistence type="inferred from homology"/>
<dbReference type="Proteomes" id="UP000790833">
    <property type="component" value="Unassembled WGS sequence"/>
</dbReference>
<name>A0A9P7V5Z4_9ASCO</name>
<dbReference type="OrthoDB" id="5593818at2759"/>
<comment type="similarity">
    <text evidence="1">Belongs to the MIX23 family.</text>
</comment>